<evidence type="ECO:0000256" key="1">
    <source>
        <dbReference type="ARBA" id="ARBA00004651"/>
    </source>
</evidence>
<dbReference type="InterPro" id="IPR013604">
    <property type="entry name" value="7TM_chemorcpt"/>
</dbReference>
<dbReference type="GO" id="GO:0007635">
    <property type="term" value="P:chemosensory behavior"/>
    <property type="evidence" value="ECO:0000318"/>
    <property type="project" value="GO_Central"/>
</dbReference>
<dbReference type="GO" id="GO:0030425">
    <property type="term" value="C:dendrite"/>
    <property type="evidence" value="ECO:0000318"/>
    <property type="project" value="GO_Central"/>
</dbReference>
<organism evidence="8 9">
    <name type="scientific">Daphnia pulex</name>
    <name type="common">Water flea</name>
    <dbReference type="NCBI Taxonomy" id="6669"/>
    <lineage>
        <taxon>Eukaryota</taxon>
        <taxon>Metazoa</taxon>
        <taxon>Ecdysozoa</taxon>
        <taxon>Arthropoda</taxon>
        <taxon>Crustacea</taxon>
        <taxon>Branchiopoda</taxon>
        <taxon>Diplostraca</taxon>
        <taxon>Cladocera</taxon>
        <taxon>Anomopoda</taxon>
        <taxon>Daphniidae</taxon>
        <taxon>Daphnia</taxon>
    </lineage>
</organism>
<dbReference type="InParanoid" id="E9H9V5"/>
<reference evidence="8 9" key="1">
    <citation type="journal article" date="2011" name="Science">
        <title>The ecoresponsive genome of Daphnia pulex.</title>
        <authorList>
            <person name="Colbourne J.K."/>
            <person name="Pfrender M.E."/>
            <person name="Gilbert D."/>
            <person name="Thomas W.K."/>
            <person name="Tucker A."/>
            <person name="Oakley T.H."/>
            <person name="Tokishita S."/>
            <person name="Aerts A."/>
            <person name="Arnold G.J."/>
            <person name="Basu M.K."/>
            <person name="Bauer D.J."/>
            <person name="Caceres C.E."/>
            <person name="Carmel L."/>
            <person name="Casola C."/>
            <person name="Choi J.H."/>
            <person name="Detter J.C."/>
            <person name="Dong Q."/>
            <person name="Dusheyko S."/>
            <person name="Eads B.D."/>
            <person name="Frohlich T."/>
            <person name="Geiler-Samerotte K.A."/>
            <person name="Gerlach D."/>
            <person name="Hatcher P."/>
            <person name="Jogdeo S."/>
            <person name="Krijgsveld J."/>
            <person name="Kriventseva E.V."/>
            <person name="Kultz D."/>
            <person name="Laforsch C."/>
            <person name="Lindquist E."/>
            <person name="Lopez J."/>
            <person name="Manak J.R."/>
            <person name="Muller J."/>
            <person name="Pangilinan J."/>
            <person name="Patwardhan R.P."/>
            <person name="Pitluck S."/>
            <person name="Pritham E.J."/>
            <person name="Rechtsteiner A."/>
            <person name="Rho M."/>
            <person name="Rogozin I.B."/>
            <person name="Sakarya O."/>
            <person name="Salamov A."/>
            <person name="Schaack S."/>
            <person name="Shapiro H."/>
            <person name="Shiga Y."/>
            <person name="Skalitzky C."/>
            <person name="Smith Z."/>
            <person name="Souvorov A."/>
            <person name="Sung W."/>
            <person name="Tang Z."/>
            <person name="Tsuchiya D."/>
            <person name="Tu H."/>
            <person name="Vos H."/>
            <person name="Wang M."/>
            <person name="Wolf Y.I."/>
            <person name="Yamagata H."/>
            <person name="Yamada T."/>
            <person name="Ye Y."/>
            <person name="Shaw J.R."/>
            <person name="Andrews J."/>
            <person name="Crease T.J."/>
            <person name="Tang H."/>
            <person name="Lucas S.M."/>
            <person name="Robertson H.M."/>
            <person name="Bork P."/>
            <person name="Koonin E.V."/>
            <person name="Zdobnov E.M."/>
            <person name="Grigoriev I.V."/>
            <person name="Lynch M."/>
            <person name="Boore J.L."/>
        </authorList>
    </citation>
    <scope>NUCLEOTIDE SEQUENCE [LARGE SCALE GENOMIC DNA]</scope>
</reference>
<dbReference type="GO" id="GO:0043025">
    <property type="term" value="C:neuronal cell body"/>
    <property type="evidence" value="ECO:0000318"/>
    <property type="project" value="GO_Central"/>
</dbReference>
<keyword evidence="6" id="KW-0675">Receptor</keyword>
<evidence type="ECO:0000313" key="9">
    <source>
        <dbReference type="Proteomes" id="UP000000305"/>
    </source>
</evidence>
<dbReference type="GO" id="GO:0030424">
    <property type="term" value="C:axon"/>
    <property type="evidence" value="ECO:0000318"/>
    <property type="project" value="GO_Central"/>
</dbReference>
<evidence type="ECO:0000313" key="8">
    <source>
        <dbReference type="EMBL" id="EFX71466.1"/>
    </source>
</evidence>
<dbReference type="AlphaFoldDB" id="E9H9V5"/>
<feature type="transmembrane region" description="Helical" evidence="7">
    <location>
        <begin position="137"/>
        <end position="154"/>
    </location>
</feature>
<dbReference type="Proteomes" id="UP000000305">
    <property type="component" value="Unassembled WGS sequence"/>
</dbReference>
<keyword evidence="3 7" id="KW-0812">Transmembrane</keyword>
<dbReference type="Pfam" id="PF08395">
    <property type="entry name" value="7tm_7"/>
    <property type="match status" value="1"/>
</dbReference>
<feature type="transmembrane region" description="Helical" evidence="7">
    <location>
        <begin position="73"/>
        <end position="95"/>
    </location>
</feature>
<dbReference type="GO" id="GO:0005886">
    <property type="term" value="C:plasma membrane"/>
    <property type="evidence" value="ECO:0007669"/>
    <property type="project" value="UniProtKB-SubCell"/>
</dbReference>
<dbReference type="KEGG" id="dpx:DAPPUDRAFT_346848"/>
<evidence type="ECO:0000256" key="5">
    <source>
        <dbReference type="ARBA" id="ARBA00023136"/>
    </source>
</evidence>
<evidence type="ECO:0000256" key="3">
    <source>
        <dbReference type="ARBA" id="ARBA00022692"/>
    </source>
</evidence>
<dbReference type="OrthoDB" id="6366728at2759"/>
<dbReference type="HOGENOM" id="CLU_058520_0_0_1"/>
<dbReference type="EMBL" id="GL732609">
    <property type="protein sequence ID" value="EFX71466.1"/>
    <property type="molecule type" value="Genomic_DNA"/>
</dbReference>
<dbReference type="PANTHER" id="PTHR21143">
    <property type="entry name" value="INVERTEBRATE GUSTATORY RECEPTOR"/>
    <property type="match status" value="1"/>
</dbReference>
<dbReference type="GO" id="GO:0008049">
    <property type="term" value="P:male courtship behavior"/>
    <property type="evidence" value="ECO:0000318"/>
    <property type="project" value="GO_Central"/>
</dbReference>
<evidence type="ECO:0000256" key="6">
    <source>
        <dbReference type="ARBA" id="ARBA00023170"/>
    </source>
</evidence>
<gene>
    <name evidence="8" type="primary">DpuGr18</name>
    <name evidence="8" type="ORF">DAPPUDRAFT_346848</name>
</gene>
<feature type="transmembrane region" description="Helical" evidence="7">
    <location>
        <begin position="337"/>
        <end position="359"/>
    </location>
</feature>
<dbReference type="PANTHER" id="PTHR21143:SF133">
    <property type="entry name" value="GUSTATORY AND PHEROMONE RECEPTOR 32A-RELATED"/>
    <property type="match status" value="1"/>
</dbReference>
<feature type="transmembrane region" description="Helical" evidence="7">
    <location>
        <begin position="184"/>
        <end position="207"/>
    </location>
</feature>
<name>E9H9V5_DAPPU</name>
<sequence>MRVMVSVRTDESLPPCFPAWTVELNNGDPAAVDDEAHENNPLVPFQPLVVCLRFLGVELDPAILNGSSKCHRYLSWSLGLFLLLSNCLCNIYNAILTRNQIAGDENATVFLLSSIDGDQHLPITKSTTMSWNLIMDYVNYGSLVIGVHTCLFILSRQPKWKSLLDNVQQILQEFPELNKTIRRLTIAGLFIIFSEISFYVGLSFSFMELNSGDGQLLHDLLFGCFGNLFLFYPLAGLLLFASIGWTVAMAFRSFGQELISKSNTRSNDDEASLNDGSHLMIAKWKQLHILLCDTVDGINDCLGPILLIWVSYIFVGFIAALFYLADEVHFNSALLLYPSWAMLIISTVQVAQHLLHFLIITGVPNYIRREAINMGKLVKKVNLCDSHLQEQVNVLTTQVSLSLPRITAMEFGDLNLSLIPKLIGTSLTYLIILCQFRLLEKN</sequence>
<comment type="subcellular location">
    <subcellularLocation>
        <location evidence="1">Cell membrane</location>
        <topology evidence="1">Multi-pass membrane protein</topology>
    </subcellularLocation>
</comment>
<keyword evidence="2" id="KW-1003">Cell membrane</keyword>
<keyword evidence="9" id="KW-1185">Reference proteome</keyword>
<evidence type="ECO:0000256" key="4">
    <source>
        <dbReference type="ARBA" id="ARBA00022989"/>
    </source>
</evidence>
<proteinExistence type="predicted"/>
<evidence type="ECO:0000256" key="2">
    <source>
        <dbReference type="ARBA" id="ARBA00022475"/>
    </source>
</evidence>
<dbReference type="FunCoup" id="E9H9V5">
    <property type="interactions" value="17"/>
</dbReference>
<keyword evidence="4 7" id="KW-1133">Transmembrane helix</keyword>
<evidence type="ECO:0000256" key="7">
    <source>
        <dbReference type="SAM" id="Phobius"/>
    </source>
</evidence>
<dbReference type="GO" id="GO:0050909">
    <property type="term" value="P:sensory perception of taste"/>
    <property type="evidence" value="ECO:0007669"/>
    <property type="project" value="InterPro"/>
</dbReference>
<protein>
    <recommendedName>
        <fullName evidence="10">Gustatory receptor</fullName>
    </recommendedName>
</protein>
<keyword evidence="5 7" id="KW-0472">Membrane</keyword>
<feature type="transmembrane region" description="Helical" evidence="7">
    <location>
        <begin position="306"/>
        <end position="325"/>
    </location>
</feature>
<feature type="transmembrane region" description="Helical" evidence="7">
    <location>
        <begin position="227"/>
        <end position="251"/>
    </location>
</feature>
<accession>E9H9V5</accession>
<evidence type="ECO:0008006" key="10">
    <source>
        <dbReference type="Google" id="ProtNLM"/>
    </source>
</evidence>